<keyword evidence="1" id="KW-0812">Transmembrane</keyword>
<comment type="caution">
    <text evidence="3">The sequence shown here is derived from an EMBL/GenBank/DDBJ whole genome shotgun (WGS) entry which is preliminary data.</text>
</comment>
<keyword evidence="4" id="KW-1185">Reference proteome</keyword>
<sequence length="134" mass="14852">MNDWYYEKNGQRLGGVPDAEIAALIQQRAVTGETLVWKQGLATWTPVAQTELATHLTAADVPPILPATHISNLVGWFIAAAPFLGSFLQGVLAYFLNHHNEWLAQNALASGRYWWVTVVLNVGLCLLDERRLKA</sequence>
<feature type="domain" description="GYF" evidence="2">
    <location>
        <begin position="4"/>
        <end position="49"/>
    </location>
</feature>
<keyword evidence="1" id="KW-1133">Transmembrane helix</keyword>
<gene>
    <name evidence="3" type="ORF">G3N55_12825</name>
</gene>
<dbReference type="Proteomes" id="UP000469346">
    <property type="component" value="Unassembled WGS sequence"/>
</dbReference>
<evidence type="ECO:0000259" key="2">
    <source>
        <dbReference type="Pfam" id="PF14237"/>
    </source>
</evidence>
<feature type="transmembrane region" description="Helical" evidence="1">
    <location>
        <begin position="73"/>
        <end position="95"/>
    </location>
</feature>
<name>A0A6N9TVG9_DISTH</name>
<accession>A0A6N9TVG9</accession>
<keyword evidence="1" id="KW-0472">Membrane</keyword>
<dbReference type="RefSeq" id="WP_163300073.1">
    <property type="nucleotide sequence ID" value="NZ_JAAGRR010000321.1"/>
</dbReference>
<organism evidence="3 4">
    <name type="scientific">Dissulfurirhabdus thermomarina</name>
    <dbReference type="NCBI Taxonomy" id="1765737"/>
    <lineage>
        <taxon>Bacteria</taxon>
        <taxon>Deltaproteobacteria</taxon>
        <taxon>Dissulfurirhabdaceae</taxon>
        <taxon>Dissulfurirhabdus</taxon>
    </lineage>
</organism>
<dbReference type="Pfam" id="PF14237">
    <property type="entry name" value="GYF_2"/>
    <property type="match status" value="1"/>
</dbReference>
<feature type="transmembrane region" description="Helical" evidence="1">
    <location>
        <begin position="107"/>
        <end position="127"/>
    </location>
</feature>
<feature type="non-terminal residue" evidence="3">
    <location>
        <position position="134"/>
    </location>
</feature>
<proteinExistence type="predicted"/>
<evidence type="ECO:0000256" key="1">
    <source>
        <dbReference type="SAM" id="Phobius"/>
    </source>
</evidence>
<evidence type="ECO:0000313" key="4">
    <source>
        <dbReference type="Proteomes" id="UP000469346"/>
    </source>
</evidence>
<dbReference type="AlphaFoldDB" id="A0A6N9TVG9"/>
<evidence type="ECO:0000313" key="3">
    <source>
        <dbReference type="EMBL" id="NDY43714.1"/>
    </source>
</evidence>
<dbReference type="InterPro" id="IPR025640">
    <property type="entry name" value="GYF_2"/>
</dbReference>
<protein>
    <submittedName>
        <fullName evidence="3">DUF4339 domain-containing protein</fullName>
    </submittedName>
</protein>
<reference evidence="3 4" key="1">
    <citation type="submission" date="2020-02" db="EMBL/GenBank/DDBJ databases">
        <title>Comparative genomics of sulfur disproportionating microorganisms.</title>
        <authorList>
            <person name="Ward L.M."/>
            <person name="Bertran E."/>
            <person name="Johnston D.T."/>
        </authorList>
    </citation>
    <scope>NUCLEOTIDE SEQUENCE [LARGE SCALE GENOMIC DNA]</scope>
    <source>
        <strain evidence="3 4">DSM 100025</strain>
    </source>
</reference>
<dbReference type="EMBL" id="JAAGRR010000321">
    <property type="protein sequence ID" value="NDY43714.1"/>
    <property type="molecule type" value="Genomic_DNA"/>
</dbReference>